<name>A0AAD7ENJ0_9AGAR</name>
<sequence>MDCVPKLTASTSHHPFSCASLSLPLLDLLDTVLPPPSELTLSVSSGTGLFEALFLQHHSHHSSPDSFLGVEISQTHPINRFLPEAKSAVVPSTWAIAPGEAERAERLMFVYPRQPGLVQAYLGQGTRLHTVVWIGPRCVM</sequence>
<gene>
    <name evidence="1" type="ORF">DFH08DRAFT_1014760</name>
</gene>
<dbReference type="Proteomes" id="UP001218218">
    <property type="component" value="Unassembled WGS sequence"/>
</dbReference>
<reference evidence="1" key="1">
    <citation type="submission" date="2023-03" db="EMBL/GenBank/DDBJ databases">
        <title>Massive genome expansion in bonnet fungi (Mycena s.s.) driven by repeated elements and novel gene families across ecological guilds.</title>
        <authorList>
            <consortium name="Lawrence Berkeley National Laboratory"/>
            <person name="Harder C.B."/>
            <person name="Miyauchi S."/>
            <person name="Viragh M."/>
            <person name="Kuo A."/>
            <person name="Thoen E."/>
            <person name="Andreopoulos B."/>
            <person name="Lu D."/>
            <person name="Skrede I."/>
            <person name="Drula E."/>
            <person name="Henrissat B."/>
            <person name="Morin E."/>
            <person name="Kohler A."/>
            <person name="Barry K."/>
            <person name="LaButti K."/>
            <person name="Morin E."/>
            <person name="Salamov A."/>
            <person name="Lipzen A."/>
            <person name="Mereny Z."/>
            <person name="Hegedus B."/>
            <person name="Baldrian P."/>
            <person name="Stursova M."/>
            <person name="Weitz H."/>
            <person name="Taylor A."/>
            <person name="Grigoriev I.V."/>
            <person name="Nagy L.G."/>
            <person name="Martin F."/>
            <person name="Kauserud H."/>
        </authorList>
    </citation>
    <scope>NUCLEOTIDE SEQUENCE</scope>
    <source>
        <strain evidence="1">CBHHK002</strain>
    </source>
</reference>
<comment type="caution">
    <text evidence="1">The sequence shown here is derived from an EMBL/GenBank/DDBJ whole genome shotgun (WGS) entry which is preliminary data.</text>
</comment>
<accession>A0AAD7ENJ0</accession>
<evidence type="ECO:0000313" key="2">
    <source>
        <dbReference type="Proteomes" id="UP001218218"/>
    </source>
</evidence>
<keyword evidence="2" id="KW-1185">Reference proteome</keyword>
<evidence type="ECO:0000313" key="1">
    <source>
        <dbReference type="EMBL" id="KAJ7337563.1"/>
    </source>
</evidence>
<dbReference type="AlphaFoldDB" id="A0AAD7ENJ0"/>
<proteinExistence type="predicted"/>
<protein>
    <submittedName>
        <fullName evidence="1">Uncharacterized protein</fullName>
    </submittedName>
</protein>
<dbReference type="EMBL" id="JARIHO010000029">
    <property type="protein sequence ID" value="KAJ7337563.1"/>
    <property type="molecule type" value="Genomic_DNA"/>
</dbReference>
<organism evidence="1 2">
    <name type="scientific">Mycena albidolilacea</name>
    <dbReference type="NCBI Taxonomy" id="1033008"/>
    <lineage>
        <taxon>Eukaryota</taxon>
        <taxon>Fungi</taxon>
        <taxon>Dikarya</taxon>
        <taxon>Basidiomycota</taxon>
        <taxon>Agaricomycotina</taxon>
        <taxon>Agaricomycetes</taxon>
        <taxon>Agaricomycetidae</taxon>
        <taxon>Agaricales</taxon>
        <taxon>Marasmiineae</taxon>
        <taxon>Mycenaceae</taxon>
        <taxon>Mycena</taxon>
    </lineage>
</organism>